<protein>
    <submittedName>
        <fullName evidence="1">Uncharacterized protein</fullName>
    </submittedName>
</protein>
<reference evidence="1 2" key="1">
    <citation type="submission" date="2021-02" db="EMBL/GenBank/DDBJ databases">
        <title>Activity-based single-cell genomes from oceanic crustal fluid captures similar information to metagenomic and metatranscriptomic surveys with orders of magnitude less sampling.</title>
        <authorList>
            <person name="D'Angelo T.S."/>
            <person name="Orcutt B.N."/>
        </authorList>
    </citation>
    <scope>NUCLEOTIDE SEQUENCE [LARGE SCALE GENOMIC DNA]</scope>
    <source>
        <strain evidence="1">AH-315-G07</strain>
    </source>
</reference>
<name>A0ABS3AWQ1_9BACT</name>
<evidence type="ECO:0000313" key="2">
    <source>
        <dbReference type="Proteomes" id="UP000722121"/>
    </source>
</evidence>
<organism evidence="1 2">
    <name type="scientific">Simkania negevensis</name>
    <dbReference type="NCBI Taxonomy" id="83561"/>
    <lineage>
        <taxon>Bacteria</taxon>
        <taxon>Pseudomonadati</taxon>
        <taxon>Chlamydiota</taxon>
        <taxon>Chlamydiia</taxon>
        <taxon>Parachlamydiales</taxon>
        <taxon>Simkaniaceae</taxon>
        <taxon>Simkania</taxon>
    </lineage>
</organism>
<dbReference type="EMBL" id="JAFITR010000128">
    <property type="protein sequence ID" value="MBN4067387.1"/>
    <property type="molecule type" value="Genomic_DNA"/>
</dbReference>
<keyword evidence="2" id="KW-1185">Reference proteome</keyword>
<dbReference type="Proteomes" id="UP000722121">
    <property type="component" value="Unassembled WGS sequence"/>
</dbReference>
<sequence>MIDIKVPPPREEEYDPSKEEDRKINYLRIYWKCCHVYSRIYRNKDNTAYVGRCPSCNAALSVTIGPEGTTRRSFIAE</sequence>
<comment type="caution">
    <text evidence="1">The sequence shown here is derived from an EMBL/GenBank/DDBJ whole genome shotgun (WGS) entry which is preliminary data.</text>
</comment>
<accession>A0ABS3AWQ1</accession>
<evidence type="ECO:0000313" key="1">
    <source>
        <dbReference type="EMBL" id="MBN4067387.1"/>
    </source>
</evidence>
<gene>
    <name evidence="1" type="ORF">JYU14_04820</name>
</gene>
<proteinExistence type="predicted"/>